<feature type="signal peptide" evidence="1">
    <location>
        <begin position="1"/>
        <end position="25"/>
    </location>
</feature>
<organism evidence="2 3">
    <name type="scientific">Secundilactobacillus collinoides DSM 20515 = JCM 1123</name>
    <dbReference type="NCBI Taxonomy" id="1423733"/>
    <lineage>
        <taxon>Bacteria</taxon>
        <taxon>Bacillati</taxon>
        <taxon>Bacillota</taxon>
        <taxon>Bacilli</taxon>
        <taxon>Lactobacillales</taxon>
        <taxon>Lactobacillaceae</taxon>
        <taxon>Secundilactobacillus</taxon>
    </lineage>
</organism>
<protein>
    <recommendedName>
        <fullName evidence="4">Surface layer protein A domain-containing protein</fullName>
    </recommendedName>
</protein>
<keyword evidence="1" id="KW-0732">Signal</keyword>
<name>A0A0R2BBA7_SECCO</name>
<gene>
    <name evidence="2" type="ORF">FC82_GL001134</name>
</gene>
<reference evidence="2 3" key="1">
    <citation type="journal article" date="2015" name="Genome Announc.">
        <title>Expanding the biotechnology potential of lactobacilli through comparative genomics of 213 strains and associated genera.</title>
        <authorList>
            <person name="Sun Z."/>
            <person name="Harris H.M."/>
            <person name="McCann A."/>
            <person name="Guo C."/>
            <person name="Argimon S."/>
            <person name="Zhang W."/>
            <person name="Yang X."/>
            <person name="Jeffery I.B."/>
            <person name="Cooney J.C."/>
            <person name="Kagawa T.F."/>
            <person name="Liu W."/>
            <person name="Song Y."/>
            <person name="Salvetti E."/>
            <person name="Wrobel A."/>
            <person name="Rasinkangas P."/>
            <person name="Parkhill J."/>
            <person name="Rea M.C."/>
            <person name="O'Sullivan O."/>
            <person name="Ritari J."/>
            <person name="Douillard F.P."/>
            <person name="Paul Ross R."/>
            <person name="Yang R."/>
            <person name="Briner A.E."/>
            <person name="Felis G.E."/>
            <person name="de Vos W.M."/>
            <person name="Barrangou R."/>
            <person name="Klaenhammer T.R."/>
            <person name="Caufield P.W."/>
            <person name="Cui Y."/>
            <person name="Zhang H."/>
            <person name="O'Toole P.W."/>
        </authorList>
    </citation>
    <scope>NUCLEOTIDE SEQUENCE [LARGE SCALE GENOMIC DNA]</scope>
    <source>
        <strain evidence="2 3">DSM 20515</strain>
    </source>
</reference>
<evidence type="ECO:0008006" key="4">
    <source>
        <dbReference type="Google" id="ProtNLM"/>
    </source>
</evidence>
<comment type="caution">
    <text evidence="2">The sequence shown here is derived from an EMBL/GenBank/DDBJ whole genome shotgun (WGS) entry which is preliminary data.</text>
</comment>
<accession>A0A0R2BBA7</accession>
<evidence type="ECO:0000256" key="1">
    <source>
        <dbReference type="SAM" id="SignalP"/>
    </source>
</evidence>
<feature type="chain" id="PRO_5006415288" description="Surface layer protein A domain-containing protein" evidence="1">
    <location>
        <begin position="26"/>
        <end position="181"/>
    </location>
</feature>
<proteinExistence type="predicted"/>
<evidence type="ECO:0000313" key="3">
    <source>
        <dbReference type="Proteomes" id="UP000051845"/>
    </source>
</evidence>
<evidence type="ECO:0000313" key="2">
    <source>
        <dbReference type="EMBL" id="KRM76653.1"/>
    </source>
</evidence>
<dbReference type="RefSeq" id="WP_054759449.1">
    <property type="nucleotide sequence ID" value="NZ_AYYR01000022.1"/>
</dbReference>
<dbReference type="Proteomes" id="UP000051845">
    <property type="component" value="Unassembled WGS sequence"/>
</dbReference>
<dbReference type="AlphaFoldDB" id="A0A0R2BBA7"/>
<dbReference type="PATRIC" id="fig|1423733.4.peg.1197"/>
<dbReference type="EMBL" id="AYYR01000022">
    <property type="protein sequence ID" value="KRM76653.1"/>
    <property type="molecule type" value="Genomic_DNA"/>
</dbReference>
<sequence>MKLQTIAAAGVAVLSLGVTAVTAQAKTWHYHVTSSNSFSTSSYHRAYLYGGRNDQFVSLYTTAKAANSQDSTHYHSNFSDFGRNKTYYAEKVKGYSRVYKLKYKGKAYYMNTKDAGVYRYNAWRLGSKIVSFAKPTNTSYVMLKAKNKFNKSQPWYYNYGGKANPIYNKYQLSSKENWYIK</sequence>